<keyword evidence="1" id="KW-0472">Membrane</keyword>
<dbReference type="EMBL" id="GG745607">
    <property type="protein sequence ID" value="EFD92332.1"/>
    <property type="molecule type" value="Genomic_DNA"/>
</dbReference>
<evidence type="ECO:0000256" key="1">
    <source>
        <dbReference type="SAM" id="Phobius"/>
    </source>
</evidence>
<dbReference type="AlphaFoldDB" id="D6GWR5"/>
<dbReference type="Proteomes" id="UP000009376">
    <property type="component" value="Unassembled WGS sequence"/>
</dbReference>
<evidence type="ECO:0000313" key="2">
    <source>
        <dbReference type="EMBL" id="EFD92332.1"/>
    </source>
</evidence>
<feature type="transmembrane region" description="Helical" evidence="1">
    <location>
        <begin position="21"/>
        <end position="49"/>
    </location>
</feature>
<gene>
    <name evidence="2" type="ORF">BJBARM5_0940</name>
</gene>
<name>D6GWR5_PARA5</name>
<feature type="transmembrane region" description="Helical" evidence="1">
    <location>
        <begin position="61"/>
        <end position="82"/>
    </location>
</feature>
<accession>D6GWR5</accession>
<feature type="transmembrane region" description="Helical" evidence="1">
    <location>
        <begin position="89"/>
        <end position="108"/>
    </location>
</feature>
<reference evidence="2 3" key="1">
    <citation type="journal article" date="2010" name="Proc. Natl. Acad. Sci. U.S.A.">
        <title>Enigmatic, ultrasmall, uncultivated Archaea.</title>
        <authorList>
            <person name="Baker B.J."/>
            <person name="Comolli L.R."/>
            <person name="Dick G.J."/>
            <person name="Hauser L.J."/>
            <person name="Hyatt D."/>
            <person name="Dill B.D."/>
            <person name="Land M.L."/>
            <person name="Verberkmoes N.C."/>
            <person name="Hettich R.L."/>
            <person name="Banfield J.F."/>
        </authorList>
    </citation>
    <scope>NUCLEOTIDE SEQUENCE [LARGE SCALE GENOMIC DNA]</scope>
</reference>
<keyword evidence="1" id="KW-1133">Transmembrane helix</keyword>
<keyword evidence="1" id="KW-0812">Transmembrane</keyword>
<organism evidence="2 3">
    <name type="scientific">Candidatus Parvarchaeum acidophilus ARMAN-5</name>
    <dbReference type="NCBI Taxonomy" id="662762"/>
    <lineage>
        <taxon>Archaea</taxon>
        <taxon>Candidatus Parvarchaeota</taxon>
        <taxon>Candidatus Parvarchaeum</taxon>
    </lineage>
</organism>
<proteinExistence type="predicted"/>
<protein>
    <submittedName>
        <fullName evidence="2">Uncharacterized protein</fullName>
    </submittedName>
</protein>
<evidence type="ECO:0000313" key="3">
    <source>
        <dbReference type="Proteomes" id="UP000009376"/>
    </source>
</evidence>
<sequence>MKAKVDMKFAIEEKRMVDAALGLILFTFGVVLIVMGLVSIVSTAILSGYFYKTITTPPSQYIHPLFEVIFGIIVLSFGILGIKDKDIKLLYYFFLLLFLVKKKSLYTLL</sequence>